<dbReference type="EMBL" id="FNQV01000010">
    <property type="protein sequence ID" value="SEA47488.1"/>
    <property type="molecule type" value="Genomic_DNA"/>
</dbReference>
<evidence type="ECO:0000313" key="2">
    <source>
        <dbReference type="EMBL" id="SEA75672.1"/>
    </source>
</evidence>
<dbReference type="Proteomes" id="UP000199288">
    <property type="component" value="Unassembled WGS sequence"/>
</dbReference>
<evidence type="ECO:0008006" key="4">
    <source>
        <dbReference type="Google" id="ProtNLM"/>
    </source>
</evidence>
<evidence type="ECO:0000313" key="3">
    <source>
        <dbReference type="Proteomes" id="UP000199288"/>
    </source>
</evidence>
<feature type="non-terminal residue" evidence="2">
    <location>
        <position position="79"/>
    </location>
</feature>
<gene>
    <name evidence="1" type="ORF">SAMN02910418_01657</name>
    <name evidence="2" type="ORF">SAMN02910418_02334</name>
</gene>
<keyword evidence="3" id="KW-1185">Reference proteome</keyword>
<proteinExistence type="predicted"/>
<organism evidence="2 3">
    <name type="scientific">Bowdeniella nasicola</name>
    <dbReference type="NCBI Taxonomy" id="208480"/>
    <lineage>
        <taxon>Bacteria</taxon>
        <taxon>Bacillati</taxon>
        <taxon>Actinomycetota</taxon>
        <taxon>Actinomycetes</taxon>
        <taxon>Actinomycetales</taxon>
        <taxon>Actinomycetaceae</taxon>
        <taxon>Bowdeniella</taxon>
    </lineage>
</organism>
<sequence length="79" mass="8984">MPHATFTRPNLTTFTRLDELGLEVVGQQIEPKRAVLACRVVEPDQWCRRCGCEGTPRGTVVRRLAHEPFGWRPTILLVT</sequence>
<protein>
    <recommendedName>
        <fullName evidence="4">ISL3 family transposase</fullName>
    </recommendedName>
</protein>
<dbReference type="EMBL" id="FNQV01000020">
    <property type="protein sequence ID" value="SEA75672.1"/>
    <property type="molecule type" value="Genomic_DNA"/>
</dbReference>
<reference evidence="3" key="2">
    <citation type="submission" date="2016-10" db="EMBL/GenBank/DDBJ databases">
        <authorList>
            <person name="Varghese N."/>
            <person name="Submissions S."/>
        </authorList>
    </citation>
    <scope>NUCLEOTIDE SEQUENCE [LARGE SCALE GENOMIC DNA]</scope>
    <source>
        <strain evidence="3">KPR-1</strain>
    </source>
</reference>
<name>A0A1H4DTZ6_9ACTO</name>
<reference evidence="2" key="1">
    <citation type="submission" date="2016-10" db="EMBL/GenBank/DDBJ databases">
        <authorList>
            <person name="de Groot N.N."/>
        </authorList>
    </citation>
    <scope>NUCLEOTIDE SEQUENCE [LARGE SCALE GENOMIC DNA]</scope>
    <source>
        <strain evidence="2">KPR-1</strain>
    </source>
</reference>
<accession>A0A1H4DTZ6</accession>
<dbReference type="AlphaFoldDB" id="A0A1H4DTZ6"/>
<evidence type="ECO:0000313" key="1">
    <source>
        <dbReference type="EMBL" id="SEA47488.1"/>
    </source>
</evidence>